<dbReference type="Proteomes" id="UP000483286">
    <property type="component" value="Unassembled WGS sequence"/>
</dbReference>
<dbReference type="EC" id="2.5.1.75" evidence="10"/>
<proteinExistence type="inferred from homology"/>
<evidence type="ECO:0000256" key="13">
    <source>
        <dbReference type="RuleBase" id="RU003785"/>
    </source>
</evidence>
<comment type="catalytic activity">
    <reaction evidence="9 10 11">
        <text>adenosine(37) in tRNA + dimethylallyl diphosphate = N(6)-dimethylallyladenosine(37) in tRNA + diphosphate</text>
        <dbReference type="Rhea" id="RHEA:26482"/>
        <dbReference type="Rhea" id="RHEA-COMP:10162"/>
        <dbReference type="Rhea" id="RHEA-COMP:10375"/>
        <dbReference type="ChEBI" id="CHEBI:33019"/>
        <dbReference type="ChEBI" id="CHEBI:57623"/>
        <dbReference type="ChEBI" id="CHEBI:74411"/>
        <dbReference type="ChEBI" id="CHEBI:74415"/>
        <dbReference type="EC" id="2.5.1.75"/>
    </reaction>
</comment>
<reference evidence="14 15" key="1">
    <citation type="submission" date="2019-12" db="EMBL/GenBank/DDBJ databases">
        <title>Deinococcus sp. HMF7620 Genome sequencing and assembly.</title>
        <authorList>
            <person name="Kang H."/>
            <person name="Kim H."/>
            <person name="Joh K."/>
        </authorList>
    </citation>
    <scope>NUCLEOTIDE SEQUENCE [LARGE SCALE GENOMIC DNA]</scope>
    <source>
        <strain evidence="14 15">HMF7620</strain>
    </source>
</reference>
<organism evidence="14 15">
    <name type="scientific">Deinococcus arboris</name>
    <dbReference type="NCBI Taxonomy" id="2682977"/>
    <lineage>
        <taxon>Bacteria</taxon>
        <taxon>Thermotogati</taxon>
        <taxon>Deinococcota</taxon>
        <taxon>Deinococci</taxon>
        <taxon>Deinococcales</taxon>
        <taxon>Deinococcaceae</taxon>
        <taxon>Deinococcus</taxon>
    </lineage>
</organism>
<evidence type="ECO:0000256" key="4">
    <source>
        <dbReference type="ARBA" id="ARBA00022679"/>
    </source>
</evidence>
<comment type="subunit">
    <text evidence="10">Monomer.</text>
</comment>
<dbReference type="GO" id="GO:0005524">
    <property type="term" value="F:ATP binding"/>
    <property type="evidence" value="ECO:0007669"/>
    <property type="project" value="UniProtKB-UniRule"/>
</dbReference>
<evidence type="ECO:0000256" key="6">
    <source>
        <dbReference type="ARBA" id="ARBA00022741"/>
    </source>
</evidence>
<evidence type="ECO:0000256" key="8">
    <source>
        <dbReference type="ARBA" id="ARBA00022842"/>
    </source>
</evidence>
<keyword evidence="7 10" id="KW-0067">ATP-binding</keyword>
<dbReference type="GO" id="GO:0006400">
    <property type="term" value="P:tRNA modification"/>
    <property type="evidence" value="ECO:0007669"/>
    <property type="project" value="TreeGrafter"/>
</dbReference>
<gene>
    <name evidence="10 14" type="primary">miaA</name>
    <name evidence="14" type="ORF">GO986_19125</name>
</gene>
<dbReference type="Pfam" id="PF01715">
    <property type="entry name" value="IPPT"/>
    <property type="match status" value="1"/>
</dbReference>
<dbReference type="SUPFAM" id="SSF52540">
    <property type="entry name" value="P-loop containing nucleoside triphosphate hydrolases"/>
    <property type="match status" value="1"/>
</dbReference>
<feature type="binding site" evidence="10">
    <location>
        <begin position="4"/>
        <end position="11"/>
    </location>
    <ligand>
        <name>ATP</name>
        <dbReference type="ChEBI" id="CHEBI:30616"/>
    </ligand>
</feature>
<comment type="function">
    <text evidence="2 10 12">Catalyzes the transfer of a dimethylallyl group onto the adenine at position 37 in tRNAs that read codons beginning with uridine, leading to the formation of N6-(dimethylallyl)adenosine (i(6)A).</text>
</comment>
<dbReference type="HAMAP" id="MF_00185">
    <property type="entry name" value="IPP_trans"/>
    <property type="match status" value="1"/>
</dbReference>
<dbReference type="GO" id="GO:0052381">
    <property type="term" value="F:tRNA dimethylallyltransferase activity"/>
    <property type="evidence" value="ECO:0007669"/>
    <property type="project" value="UniProtKB-UniRule"/>
</dbReference>
<dbReference type="EMBL" id="WQLB01000036">
    <property type="protein sequence ID" value="MVN88857.1"/>
    <property type="molecule type" value="Genomic_DNA"/>
</dbReference>
<evidence type="ECO:0000256" key="10">
    <source>
        <dbReference type="HAMAP-Rule" id="MF_00185"/>
    </source>
</evidence>
<evidence type="ECO:0000256" key="1">
    <source>
        <dbReference type="ARBA" id="ARBA00001946"/>
    </source>
</evidence>
<feature type="binding site" evidence="10">
    <location>
        <begin position="6"/>
        <end position="11"/>
    </location>
    <ligand>
        <name>substrate</name>
    </ligand>
</feature>
<accession>A0A7C9LPI2</accession>
<dbReference type="NCBIfam" id="TIGR00174">
    <property type="entry name" value="miaA"/>
    <property type="match status" value="1"/>
</dbReference>
<keyword evidence="6 10" id="KW-0547">Nucleotide-binding</keyword>
<keyword evidence="5 10" id="KW-0819">tRNA processing</keyword>
<evidence type="ECO:0000256" key="3">
    <source>
        <dbReference type="ARBA" id="ARBA00005842"/>
    </source>
</evidence>
<sequence length="294" mass="31686">MLTAPTAAGKSALALDLAEQAGAELVCADAFTVYQGLDIGTAKPGAAERAQVPHHLLDVASVTGPFDVAQFVALAEAAIADILARGRTPLIVGGTGFYLAALRRGLPLTPPSDPQVRAEVEAELQERGLDALLAEIERRHPQEAARLERNPRRVVRAAELYRRTGRYPGEFGHQAPAYRYEVVAFTRPPAELEARMHARTLAMFAAGWADEAAWLATQVSPDQTPRPTAWQALGYREALAVAQGTLSVQAAAEQVTLATRQYAKRQLTFTRTQLGAALLSEGEARRHVRAALAR</sequence>
<evidence type="ECO:0000256" key="2">
    <source>
        <dbReference type="ARBA" id="ARBA00003213"/>
    </source>
</evidence>
<dbReference type="InterPro" id="IPR027417">
    <property type="entry name" value="P-loop_NTPase"/>
</dbReference>
<evidence type="ECO:0000313" key="15">
    <source>
        <dbReference type="Proteomes" id="UP000483286"/>
    </source>
</evidence>
<feature type="site" description="Interaction with substrate tRNA" evidence="10">
    <location>
        <position position="95"/>
    </location>
</feature>
<evidence type="ECO:0000256" key="12">
    <source>
        <dbReference type="RuleBase" id="RU003784"/>
    </source>
</evidence>
<dbReference type="Gene3D" id="1.10.20.140">
    <property type="match status" value="1"/>
</dbReference>
<evidence type="ECO:0000256" key="9">
    <source>
        <dbReference type="ARBA" id="ARBA00049563"/>
    </source>
</evidence>
<dbReference type="PANTHER" id="PTHR11088">
    <property type="entry name" value="TRNA DIMETHYLALLYLTRANSFERASE"/>
    <property type="match status" value="1"/>
</dbReference>
<keyword evidence="8 10" id="KW-0460">Magnesium</keyword>
<dbReference type="AlphaFoldDB" id="A0A7C9LPI2"/>
<dbReference type="InterPro" id="IPR039657">
    <property type="entry name" value="Dimethylallyltransferase"/>
</dbReference>
<comment type="caution">
    <text evidence="14">The sequence shown here is derived from an EMBL/GenBank/DDBJ whole genome shotgun (WGS) entry which is preliminary data.</text>
</comment>
<keyword evidence="15" id="KW-1185">Reference proteome</keyword>
<evidence type="ECO:0000313" key="14">
    <source>
        <dbReference type="EMBL" id="MVN88857.1"/>
    </source>
</evidence>
<evidence type="ECO:0000256" key="11">
    <source>
        <dbReference type="RuleBase" id="RU003783"/>
    </source>
</evidence>
<dbReference type="PANTHER" id="PTHR11088:SF60">
    <property type="entry name" value="TRNA DIMETHYLALLYLTRANSFERASE"/>
    <property type="match status" value="1"/>
</dbReference>
<dbReference type="InterPro" id="IPR018022">
    <property type="entry name" value="IPT"/>
</dbReference>
<name>A0A7C9LPI2_9DEIO</name>
<comment type="caution">
    <text evidence="10">Lacks conserved residue(s) required for the propagation of feature annotation.</text>
</comment>
<feature type="site" description="Interaction with substrate tRNA" evidence="10">
    <location>
        <position position="117"/>
    </location>
</feature>
<dbReference type="Gene3D" id="3.40.50.300">
    <property type="entry name" value="P-loop containing nucleotide triphosphate hydrolases"/>
    <property type="match status" value="1"/>
</dbReference>
<evidence type="ECO:0000256" key="5">
    <source>
        <dbReference type="ARBA" id="ARBA00022694"/>
    </source>
</evidence>
<comment type="similarity">
    <text evidence="3 10 13">Belongs to the IPP transferase family.</text>
</comment>
<protein>
    <recommendedName>
        <fullName evidence="10">tRNA dimethylallyltransferase</fullName>
        <ecNumber evidence="10">2.5.1.75</ecNumber>
    </recommendedName>
    <alternativeName>
        <fullName evidence="10">Dimethylallyl diphosphate:tRNA dimethylallyltransferase</fullName>
        <shortName evidence="10">DMAPP:tRNA dimethylallyltransferase</shortName>
        <shortName evidence="10">DMATase</shortName>
    </alternativeName>
    <alternativeName>
        <fullName evidence="10">Isopentenyl-diphosphate:tRNA isopentenyltransferase</fullName>
        <shortName evidence="10">IPP transferase</shortName>
        <shortName evidence="10">IPPT</shortName>
        <shortName evidence="10">IPTase</shortName>
    </alternativeName>
</protein>
<evidence type="ECO:0000256" key="7">
    <source>
        <dbReference type="ARBA" id="ARBA00022840"/>
    </source>
</evidence>
<comment type="cofactor">
    <cofactor evidence="1 10">
        <name>Mg(2+)</name>
        <dbReference type="ChEBI" id="CHEBI:18420"/>
    </cofactor>
</comment>
<keyword evidence="4 10" id="KW-0808">Transferase</keyword>